<dbReference type="PaxDb" id="8022-A0A060YGG7"/>
<dbReference type="EMBL" id="FR908716">
    <property type="protein sequence ID" value="CDQ88539.1"/>
    <property type="molecule type" value="Genomic_DNA"/>
</dbReference>
<accession>A0A060YGG7</accession>
<dbReference type="STRING" id="8022.A0A060YGG7"/>
<feature type="transmembrane region" description="Helical" evidence="1">
    <location>
        <begin position="20"/>
        <end position="42"/>
    </location>
</feature>
<reference evidence="2" key="2">
    <citation type="submission" date="2014-03" db="EMBL/GenBank/DDBJ databases">
        <authorList>
            <person name="Genoscope - CEA"/>
        </authorList>
    </citation>
    <scope>NUCLEOTIDE SEQUENCE</scope>
</reference>
<gene>
    <name evidence="2" type="ORF">GSONMT00012890001</name>
</gene>
<reference evidence="2" key="1">
    <citation type="journal article" date="2014" name="Nat. Commun.">
        <title>The rainbow trout genome provides novel insights into evolution after whole-genome duplication in vertebrates.</title>
        <authorList>
            <person name="Berthelot C."/>
            <person name="Brunet F."/>
            <person name="Chalopin D."/>
            <person name="Juanchich A."/>
            <person name="Bernard M."/>
            <person name="Noel B."/>
            <person name="Bento P."/>
            <person name="Da Silva C."/>
            <person name="Labadie K."/>
            <person name="Alberti A."/>
            <person name="Aury J.M."/>
            <person name="Louis A."/>
            <person name="Dehais P."/>
            <person name="Bardou P."/>
            <person name="Montfort J."/>
            <person name="Klopp C."/>
            <person name="Cabau C."/>
            <person name="Gaspin C."/>
            <person name="Thorgaard G.H."/>
            <person name="Boussaha M."/>
            <person name="Quillet E."/>
            <person name="Guyomard R."/>
            <person name="Galiana D."/>
            <person name="Bobe J."/>
            <person name="Volff J.N."/>
            <person name="Genet C."/>
            <person name="Wincker P."/>
            <person name="Jaillon O."/>
            <person name="Roest Crollius H."/>
            <person name="Guiguen Y."/>
        </authorList>
    </citation>
    <scope>NUCLEOTIDE SEQUENCE [LARGE SCALE GENOMIC DNA]</scope>
</reference>
<dbReference type="AlphaFoldDB" id="A0A060YGG7"/>
<evidence type="ECO:0000256" key="1">
    <source>
        <dbReference type="SAM" id="Phobius"/>
    </source>
</evidence>
<organism evidence="2 3">
    <name type="scientific">Oncorhynchus mykiss</name>
    <name type="common">Rainbow trout</name>
    <name type="synonym">Salmo gairdneri</name>
    <dbReference type="NCBI Taxonomy" id="8022"/>
    <lineage>
        <taxon>Eukaryota</taxon>
        <taxon>Metazoa</taxon>
        <taxon>Chordata</taxon>
        <taxon>Craniata</taxon>
        <taxon>Vertebrata</taxon>
        <taxon>Euteleostomi</taxon>
        <taxon>Actinopterygii</taxon>
        <taxon>Neopterygii</taxon>
        <taxon>Teleostei</taxon>
        <taxon>Protacanthopterygii</taxon>
        <taxon>Salmoniformes</taxon>
        <taxon>Salmonidae</taxon>
        <taxon>Salmoninae</taxon>
        <taxon>Oncorhynchus</taxon>
    </lineage>
</organism>
<keyword evidence="1" id="KW-1133">Transmembrane helix</keyword>
<keyword evidence="1" id="KW-0472">Membrane</keyword>
<evidence type="ECO:0000313" key="3">
    <source>
        <dbReference type="Proteomes" id="UP000193380"/>
    </source>
</evidence>
<evidence type="ECO:0000313" key="2">
    <source>
        <dbReference type="EMBL" id="CDQ88539.1"/>
    </source>
</evidence>
<proteinExistence type="predicted"/>
<name>A0A060YGG7_ONCMY</name>
<dbReference type="Proteomes" id="UP000193380">
    <property type="component" value="Unassembled WGS sequence"/>
</dbReference>
<sequence length="75" mass="8542">MSFWQGIGLVMGHGPYVRLVMGFLFTSLAFMLLEGNFALFCCYTLGFRNDFQNILLVIMVRTHSGNVLYVLIQTD</sequence>
<protein>
    <submittedName>
        <fullName evidence="2">Uncharacterized protein</fullName>
    </submittedName>
</protein>
<keyword evidence="1" id="KW-0812">Transmembrane</keyword>
<dbReference type="Pfam" id="PF13347">
    <property type="entry name" value="MFS_2"/>
    <property type="match status" value="1"/>
</dbReference>